<accession>A0A1D6F2D7</accession>
<keyword evidence="11" id="KW-0472">Membrane</keyword>
<dbReference type="GO" id="GO:0006869">
    <property type="term" value="P:lipid transport"/>
    <property type="evidence" value="ECO:0007669"/>
    <property type="project" value="UniProtKB-KW"/>
</dbReference>
<comment type="similarity">
    <text evidence="2">Belongs to the synaptotagmin family.</text>
</comment>
<keyword evidence="3" id="KW-0813">Transport</keyword>
<dbReference type="FunFam" id="2.60.40.150:FF:000100">
    <property type="entry name" value="Extended synaptotagmin-2"/>
    <property type="match status" value="1"/>
</dbReference>
<dbReference type="GO" id="GO:0016020">
    <property type="term" value="C:membrane"/>
    <property type="evidence" value="ECO:0007669"/>
    <property type="project" value="UniProtKB-SubCell"/>
</dbReference>
<dbReference type="PANTHER" id="PTHR10774">
    <property type="entry name" value="EXTENDED SYNAPTOTAGMIN-RELATED"/>
    <property type="match status" value="1"/>
</dbReference>
<evidence type="ECO:0000259" key="13">
    <source>
        <dbReference type="PROSITE" id="PS50004"/>
    </source>
</evidence>
<evidence type="ECO:0000256" key="5">
    <source>
        <dbReference type="ARBA" id="ARBA00022723"/>
    </source>
</evidence>
<dbReference type="EMBL" id="CM007648">
    <property type="protein sequence ID" value="ONM25609.1"/>
    <property type="molecule type" value="Genomic_DNA"/>
</dbReference>
<dbReference type="InterPro" id="IPR031468">
    <property type="entry name" value="SMP_LBD"/>
</dbReference>
<sequence>MAFLFGAFLGLVVGVAVVMAFARFENSRAEQRRELAATAAAFSKLTVQDLRKLIPPEFYPSWVSFTQKQKLKWLNQELTKIWPFVNEAASELIKTSVEPIFEQYKSFILASLHFSKLTLGTVAPQFTGVSILESDDSAIIMELELQWDGNPNIVLDIQTTLGISLPVQVKNIGFTGVLRLIFKPLVSEFPCFGAVCCSLREKSKVEFTLKVIGGEMTAIPGISDAIEVFLIHHPLYFSMYYFCHVTFIEQFQGTIRDTIEDTLTWPNRIIVPIVPGDYSDLELKPTGVLEVKLVEARDLKNKDLVGKSDPFALIYIRPLHDKTKKSKTINNDLNPIWNEHYEFVVEDISTQHLTVKIYDDEGLQSSEIIGCARVDLADIQPGKVKDLWLDLVKDLEIQRDKKPRGQVHLELLYYPYAKHEGVPNPFANQIQLTSLEKVLKTESNGYDINQRKNVIMRGVLSVTVISAEELPPMDIGGKADPFVVLYLKKGETKKKTRVVTDTLNPIWNQTFDFMVEDALHDLLMVEVWDHDTFGKDYIGRCILTLTRVILEGEFQDTFVLQGAKSGKLNLHFKWTPQPIYRDRDRDQ</sequence>
<keyword evidence="5" id="KW-0479">Metal-binding</keyword>
<dbReference type="GO" id="GO:0012505">
    <property type="term" value="C:endomembrane system"/>
    <property type="evidence" value="ECO:0007669"/>
    <property type="project" value="UniProtKB-ARBA"/>
</dbReference>
<keyword evidence="8" id="KW-1133">Transmembrane helix</keyword>
<dbReference type="STRING" id="4577.A0A1D6F2D7"/>
<dbReference type="Pfam" id="PF17047">
    <property type="entry name" value="SMP_LBD"/>
    <property type="match status" value="1"/>
</dbReference>
<dbReference type="InParanoid" id="A0A1D6F2D7"/>
<evidence type="ECO:0000256" key="9">
    <source>
        <dbReference type="ARBA" id="ARBA00023055"/>
    </source>
</evidence>
<dbReference type="PROSITE" id="PS50004">
    <property type="entry name" value="C2"/>
    <property type="match status" value="2"/>
</dbReference>
<keyword evidence="4" id="KW-0812">Transmembrane</keyword>
<dbReference type="GO" id="GO:0046872">
    <property type="term" value="F:metal ion binding"/>
    <property type="evidence" value="ECO:0007669"/>
    <property type="project" value="UniProtKB-KW"/>
</dbReference>
<evidence type="ECO:0000256" key="12">
    <source>
        <dbReference type="ARBA" id="ARBA00058920"/>
    </source>
</evidence>
<dbReference type="PRINTS" id="PR00360">
    <property type="entry name" value="C2DOMAIN"/>
</dbReference>
<evidence type="ECO:0000256" key="1">
    <source>
        <dbReference type="ARBA" id="ARBA00004167"/>
    </source>
</evidence>
<dbReference type="SUPFAM" id="SSF49562">
    <property type="entry name" value="C2 domain (Calcium/lipid-binding domain, CaLB)"/>
    <property type="match status" value="2"/>
</dbReference>
<gene>
    <name evidence="15" type="ORF">ZEAMMB73_Zm00001d007034</name>
</gene>
<feature type="domain" description="SMP-LTD" evidence="14">
    <location>
        <begin position="67"/>
        <end position="246"/>
    </location>
</feature>
<feature type="domain" description="C2" evidence="13">
    <location>
        <begin position="265"/>
        <end position="389"/>
    </location>
</feature>
<evidence type="ECO:0000256" key="10">
    <source>
        <dbReference type="ARBA" id="ARBA00023121"/>
    </source>
</evidence>
<keyword evidence="6" id="KW-0677">Repeat</keyword>
<evidence type="ECO:0000256" key="8">
    <source>
        <dbReference type="ARBA" id="ARBA00022989"/>
    </source>
</evidence>
<dbReference type="PANTHER" id="PTHR10774:SF203">
    <property type="entry name" value="LIPID BINDING PROTEIN"/>
    <property type="match status" value="1"/>
</dbReference>
<dbReference type="CDD" id="cd21677">
    <property type="entry name" value="SMP_SYT"/>
    <property type="match status" value="1"/>
</dbReference>
<evidence type="ECO:0000259" key="14">
    <source>
        <dbReference type="PROSITE" id="PS51847"/>
    </source>
</evidence>
<dbReference type="Gene3D" id="2.60.40.150">
    <property type="entry name" value="C2 domain"/>
    <property type="match status" value="2"/>
</dbReference>
<evidence type="ECO:0000256" key="7">
    <source>
        <dbReference type="ARBA" id="ARBA00022837"/>
    </source>
</evidence>
<evidence type="ECO:0000256" key="6">
    <source>
        <dbReference type="ARBA" id="ARBA00022737"/>
    </source>
</evidence>
<dbReference type="InterPro" id="IPR000008">
    <property type="entry name" value="C2_dom"/>
</dbReference>
<dbReference type="GO" id="GO:0008289">
    <property type="term" value="F:lipid binding"/>
    <property type="evidence" value="ECO:0007669"/>
    <property type="project" value="UniProtKB-KW"/>
</dbReference>
<evidence type="ECO:0000313" key="15">
    <source>
        <dbReference type="EMBL" id="ONM25609.1"/>
    </source>
</evidence>
<comment type="function">
    <text evidence="12">May be involved in membrane trafficking.</text>
</comment>
<reference evidence="15" key="1">
    <citation type="submission" date="2015-12" db="EMBL/GenBank/DDBJ databases">
        <title>Update maize B73 reference genome by single molecule sequencing technologies.</title>
        <authorList>
            <consortium name="Maize Genome Sequencing Project"/>
            <person name="Ware D."/>
        </authorList>
    </citation>
    <scope>NUCLEOTIDE SEQUENCE [LARGE SCALE GENOMIC DNA]</scope>
    <source>
        <tissue evidence="15">Seedling</tissue>
    </source>
</reference>
<keyword evidence="7" id="KW-0106">Calcium</keyword>
<dbReference type="SMR" id="A0A1D6F2D7"/>
<evidence type="ECO:0000256" key="3">
    <source>
        <dbReference type="ARBA" id="ARBA00022448"/>
    </source>
</evidence>
<dbReference type="FunFam" id="2.60.40.150:FF:000135">
    <property type="entry name" value="Plant synaptotagmin"/>
    <property type="match status" value="1"/>
</dbReference>
<dbReference type="InterPro" id="IPR035892">
    <property type="entry name" value="C2_domain_sf"/>
</dbReference>
<protein>
    <submittedName>
        <fullName evidence="15">Synaptotagmin-5</fullName>
    </submittedName>
</protein>
<dbReference type="InterPro" id="IPR039010">
    <property type="entry name" value="Synaptotagmin_SMP"/>
</dbReference>
<dbReference type="CDD" id="cd00030">
    <property type="entry name" value="C2"/>
    <property type="match status" value="1"/>
</dbReference>
<dbReference type="IntAct" id="A0A1D6F2D7">
    <property type="interactions" value="7"/>
</dbReference>
<evidence type="ECO:0000256" key="2">
    <source>
        <dbReference type="ARBA" id="ARBA00006996"/>
    </source>
</evidence>
<dbReference type="AlphaFoldDB" id="A0A1D6F2D7"/>
<dbReference type="ExpressionAtlas" id="A0A1D6F2D7">
    <property type="expression patterns" value="baseline and differential"/>
</dbReference>
<dbReference type="Pfam" id="PF00168">
    <property type="entry name" value="C2"/>
    <property type="match status" value="2"/>
</dbReference>
<proteinExistence type="inferred from homology"/>
<evidence type="ECO:0000256" key="4">
    <source>
        <dbReference type="ARBA" id="ARBA00022692"/>
    </source>
</evidence>
<organism evidence="15">
    <name type="scientific">Zea mays</name>
    <name type="common">Maize</name>
    <dbReference type="NCBI Taxonomy" id="4577"/>
    <lineage>
        <taxon>Eukaryota</taxon>
        <taxon>Viridiplantae</taxon>
        <taxon>Streptophyta</taxon>
        <taxon>Embryophyta</taxon>
        <taxon>Tracheophyta</taxon>
        <taxon>Spermatophyta</taxon>
        <taxon>Magnoliopsida</taxon>
        <taxon>Liliopsida</taxon>
        <taxon>Poales</taxon>
        <taxon>Poaceae</taxon>
        <taxon>PACMAD clade</taxon>
        <taxon>Panicoideae</taxon>
        <taxon>Andropogonodae</taxon>
        <taxon>Andropogoneae</taxon>
        <taxon>Tripsacinae</taxon>
        <taxon>Zea</taxon>
    </lineage>
</organism>
<keyword evidence="10" id="KW-0446">Lipid-binding</keyword>
<dbReference type="InterPro" id="IPR045050">
    <property type="entry name" value="Synaptotagmin_plant"/>
</dbReference>
<evidence type="ECO:0000256" key="11">
    <source>
        <dbReference type="ARBA" id="ARBA00023136"/>
    </source>
</evidence>
<dbReference type="PROSITE" id="PS51847">
    <property type="entry name" value="SMP"/>
    <property type="match status" value="1"/>
</dbReference>
<feature type="domain" description="C2" evidence="13">
    <location>
        <begin position="440"/>
        <end position="558"/>
    </location>
</feature>
<name>A0A1D6F2D7_MAIZE</name>
<comment type="subcellular location">
    <subcellularLocation>
        <location evidence="1">Membrane</location>
        <topology evidence="1">Single-pass membrane protein</topology>
    </subcellularLocation>
</comment>
<dbReference type="OMA" id="LCGVHVG"/>
<keyword evidence="9" id="KW-0445">Lipid transport</keyword>
<dbReference type="GO" id="GO:0005737">
    <property type="term" value="C:cytoplasm"/>
    <property type="evidence" value="ECO:0007669"/>
    <property type="project" value="UniProtKB-ARBA"/>
</dbReference>
<dbReference type="SMART" id="SM00239">
    <property type="entry name" value="C2"/>
    <property type="match status" value="2"/>
</dbReference>